<organism evidence="1 3">
    <name type="scientific">Nocardia cyriacigeorgica</name>
    <dbReference type="NCBI Taxonomy" id="135487"/>
    <lineage>
        <taxon>Bacteria</taxon>
        <taxon>Bacillati</taxon>
        <taxon>Actinomycetota</taxon>
        <taxon>Actinomycetes</taxon>
        <taxon>Mycobacteriales</taxon>
        <taxon>Nocardiaceae</taxon>
        <taxon>Nocardia</taxon>
    </lineage>
</organism>
<dbReference type="Pfam" id="PF02575">
    <property type="entry name" value="YbaB_DNA_bd"/>
    <property type="match status" value="1"/>
</dbReference>
<reference evidence="3 4" key="1">
    <citation type="submission" date="2020-01" db="EMBL/GenBank/DDBJ databases">
        <title>Genetics and antimicrobial susceptibilities of Nocardia species isolated from the soil; a comparison with species isolated from humans.</title>
        <authorList>
            <person name="Carrasco G."/>
            <person name="Monzon S."/>
            <person name="Sansegundo M."/>
            <person name="Garcia E."/>
            <person name="Garrido N."/>
            <person name="Medina M.J."/>
            <person name="Villalon P."/>
            <person name="Ramirez-Arocha A.C."/>
            <person name="Jimenez P."/>
            <person name="Cuesta I."/>
            <person name="Valdezate S."/>
        </authorList>
    </citation>
    <scope>NUCLEOTIDE SEQUENCE [LARGE SCALE GENOMIC DNA]</scope>
    <source>
        <strain evidence="1 3">CNM20110639</strain>
        <strain evidence="2 4">CNM20110649</strain>
    </source>
</reference>
<dbReference type="SUPFAM" id="SSF82607">
    <property type="entry name" value="YbaB-like"/>
    <property type="match status" value="1"/>
</dbReference>
<dbReference type="GO" id="GO:0003677">
    <property type="term" value="F:DNA binding"/>
    <property type="evidence" value="ECO:0007669"/>
    <property type="project" value="InterPro"/>
</dbReference>
<proteinExistence type="predicted"/>
<evidence type="ECO:0000313" key="3">
    <source>
        <dbReference type="Proteomes" id="UP000468928"/>
    </source>
</evidence>
<evidence type="ECO:0000313" key="2">
    <source>
        <dbReference type="EMBL" id="NEW58719.1"/>
    </source>
</evidence>
<dbReference type="AlphaFoldDB" id="A0A6P1D2W9"/>
<dbReference type="EMBL" id="JAAGUX010000062">
    <property type="protein sequence ID" value="NEW58719.1"/>
    <property type="molecule type" value="Genomic_DNA"/>
</dbReference>
<dbReference type="InterPro" id="IPR004401">
    <property type="entry name" value="YbaB/EbfC"/>
</dbReference>
<keyword evidence="4" id="KW-1185">Reference proteome</keyword>
<comment type="caution">
    <text evidence="1">The sequence shown here is derived from an EMBL/GenBank/DDBJ whole genome shotgun (WGS) entry which is preliminary data.</text>
</comment>
<dbReference type="RefSeq" id="WP_163828469.1">
    <property type="nucleotide sequence ID" value="NZ_JAAGUX010000062.1"/>
</dbReference>
<gene>
    <name evidence="1" type="ORF">GV789_05030</name>
    <name evidence="2" type="ORF">GV794_24215</name>
</gene>
<dbReference type="Proteomes" id="UP000470876">
    <property type="component" value="Unassembled WGS sequence"/>
</dbReference>
<evidence type="ECO:0000313" key="1">
    <source>
        <dbReference type="EMBL" id="NEW43824.1"/>
    </source>
</evidence>
<protein>
    <submittedName>
        <fullName evidence="1">YbaB/EbfC family nucleoid-associated protein</fullName>
    </submittedName>
</protein>
<dbReference type="InterPro" id="IPR036894">
    <property type="entry name" value="YbaB-like_sf"/>
</dbReference>
<dbReference type="Gene3D" id="3.30.1310.10">
    <property type="entry name" value="Nucleoid-associated protein YbaB-like domain"/>
    <property type="match status" value="1"/>
</dbReference>
<dbReference type="Proteomes" id="UP000468928">
    <property type="component" value="Unassembled WGS sequence"/>
</dbReference>
<accession>A0A6P1D2W9</accession>
<sequence>MANEQAKAQLAGLVDEVTQQFREIARIQDERNQLTASATVRRKRVTVTVNADGAVIETKFGPNIEELTYPEIAAAVTEAAQKATAEVMCKGQQLMSPLDDRRARLPKLSDLIDGMPDLTGHLPAPQRASTASPAARNRALVDDGSAAVEFENAEVLNKPDEDGGVTASGW</sequence>
<dbReference type="EMBL" id="JAAGUZ010000010">
    <property type="protein sequence ID" value="NEW43824.1"/>
    <property type="molecule type" value="Genomic_DNA"/>
</dbReference>
<evidence type="ECO:0000313" key="4">
    <source>
        <dbReference type="Proteomes" id="UP000470876"/>
    </source>
</evidence>
<name>A0A6P1D2W9_9NOCA</name>